<name>A0A382B0I8_9ZZZZ</name>
<sequence length="174" mass="20231">MNTKDKFLFGLLLLLFIGAFYFQFLTEKLNLRMDELNLADKEHVEIVLDQFSDSLRVYNLRFIGRGKHLRKAQKDIVSNMDLIEKNTDSLASMIDDVGYKLENFVRDTEKKFRNLENDLDDLSTDTQGKIRKLKQGISDLEQKSSTIAKRLKEIENLALIQNAKAKEAEEKKKN</sequence>
<keyword evidence="1" id="KW-0175">Coiled coil</keyword>
<proteinExistence type="predicted"/>
<protein>
    <submittedName>
        <fullName evidence="2">Uncharacterized protein</fullName>
    </submittedName>
</protein>
<evidence type="ECO:0000256" key="1">
    <source>
        <dbReference type="SAM" id="Coils"/>
    </source>
</evidence>
<organism evidence="2">
    <name type="scientific">marine metagenome</name>
    <dbReference type="NCBI Taxonomy" id="408172"/>
    <lineage>
        <taxon>unclassified sequences</taxon>
        <taxon>metagenomes</taxon>
        <taxon>ecological metagenomes</taxon>
    </lineage>
</organism>
<gene>
    <name evidence="2" type="ORF">METZ01_LOCUS159968</name>
</gene>
<accession>A0A382B0I8</accession>
<evidence type="ECO:0000313" key="2">
    <source>
        <dbReference type="EMBL" id="SVB07114.1"/>
    </source>
</evidence>
<dbReference type="AlphaFoldDB" id="A0A382B0I8"/>
<reference evidence="2" key="1">
    <citation type="submission" date="2018-05" db="EMBL/GenBank/DDBJ databases">
        <authorList>
            <person name="Lanie J.A."/>
            <person name="Ng W.-L."/>
            <person name="Kazmierczak K.M."/>
            <person name="Andrzejewski T.M."/>
            <person name="Davidsen T.M."/>
            <person name="Wayne K.J."/>
            <person name="Tettelin H."/>
            <person name="Glass J.I."/>
            <person name="Rusch D."/>
            <person name="Podicherti R."/>
            <person name="Tsui H.-C.T."/>
            <person name="Winkler M.E."/>
        </authorList>
    </citation>
    <scope>NUCLEOTIDE SEQUENCE</scope>
</reference>
<dbReference type="EMBL" id="UINC01027598">
    <property type="protein sequence ID" value="SVB07114.1"/>
    <property type="molecule type" value="Genomic_DNA"/>
</dbReference>
<feature type="coiled-coil region" evidence="1">
    <location>
        <begin position="105"/>
        <end position="171"/>
    </location>
</feature>